<dbReference type="InterPro" id="IPR044868">
    <property type="entry name" value="Rpn13/ADRM1_Pru"/>
</dbReference>
<evidence type="ECO:0000259" key="7">
    <source>
        <dbReference type="PROSITE" id="PS51917"/>
    </source>
</evidence>
<feature type="compositionally biased region" description="Acidic residues" evidence="6">
    <location>
        <begin position="157"/>
        <end position="168"/>
    </location>
</feature>
<feature type="domain" description="Pru" evidence="7">
    <location>
        <begin position="1"/>
        <end position="138"/>
    </location>
</feature>
<keyword evidence="3" id="KW-0963">Cytoplasm</keyword>
<feature type="compositionally biased region" description="Basic and acidic residues" evidence="6">
    <location>
        <begin position="192"/>
        <end position="204"/>
    </location>
</feature>
<dbReference type="GO" id="GO:0008541">
    <property type="term" value="C:proteasome regulatory particle, lid subcomplex"/>
    <property type="evidence" value="ECO:0007669"/>
    <property type="project" value="TreeGrafter"/>
</dbReference>
<name>A0A1W5CX38_9LECA</name>
<feature type="region of interest" description="Disordered" evidence="6">
    <location>
        <begin position="145"/>
        <end position="212"/>
    </location>
</feature>
<dbReference type="Gene3D" id="2.30.29.70">
    <property type="entry name" value="Proteasomal ubiquitin receptor Rpn13/ADRM1"/>
    <property type="match status" value="1"/>
</dbReference>
<evidence type="ECO:0000256" key="5">
    <source>
        <dbReference type="ARBA" id="ARBA00023242"/>
    </source>
</evidence>
<evidence type="ECO:0000256" key="6">
    <source>
        <dbReference type="SAM" id="MobiDB-lite"/>
    </source>
</evidence>
<evidence type="ECO:0000256" key="3">
    <source>
        <dbReference type="ARBA" id="ARBA00022490"/>
    </source>
</evidence>
<keyword evidence="4 8" id="KW-0647">Proteasome</keyword>
<comment type="subcellular location">
    <subcellularLocation>
        <location evidence="2">Cytoplasm</location>
    </subcellularLocation>
    <subcellularLocation>
        <location evidence="1">Nucleus</location>
    </subcellularLocation>
</comment>
<sequence>MSISPIITFKAGACDLDSDSSPYKVLPKATPGYIYLYSEDDLVRFCWRPRSALLEQPELELVMVPTDGHFVPYEHNEPNSPSKSPTNGRVFVLKFSSSSQRHLFWLQSKTQHARGDPSWFSPRDLKLGQIVDQLLQGDEVDVQQEMGNIPSYPGGQDGDDDETMEDVEGTGAGTEHHRQGSGGAGADATGGDIREEGEGPREGGADGGRAAAVSGNEAAAAVQSFLRSLQGSQALGNQQITAQGKSFTTLPDLLPSATTIPVIESADPAFVDKLLTHVPPALLLLAQEVDDLSSAEPNSETARAAIEALSFDQKKDILKKVLRSPQFSQSLGSLTMALRDGGLPSISDALKVKVENGGFMRRGGMPLGGGEAIEAFLTGIRAAVEEDEEAADSGTMDTS</sequence>
<dbReference type="Pfam" id="PF04683">
    <property type="entry name" value="Rpn13_ADRM1_Pru"/>
    <property type="match status" value="1"/>
</dbReference>
<dbReference type="EMBL" id="FWEW01000697">
    <property type="protein sequence ID" value="SLM35396.1"/>
    <property type="molecule type" value="Genomic_DNA"/>
</dbReference>
<dbReference type="InterPro" id="IPR038108">
    <property type="entry name" value="RPN13_DEUBAD_sf"/>
</dbReference>
<evidence type="ECO:0000313" key="8">
    <source>
        <dbReference type="EMBL" id="SLM35396.1"/>
    </source>
</evidence>
<organism evidence="8 9">
    <name type="scientific">Lasallia pustulata</name>
    <dbReference type="NCBI Taxonomy" id="136370"/>
    <lineage>
        <taxon>Eukaryota</taxon>
        <taxon>Fungi</taxon>
        <taxon>Dikarya</taxon>
        <taxon>Ascomycota</taxon>
        <taxon>Pezizomycotina</taxon>
        <taxon>Lecanoromycetes</taxon>
        <taxon>OSLEUM clade</taxon>
        <taxon>Umbilicariomycetidae</taxon>
        <taxon>Umbilicariales</taxon>
        <taxon>Umbilicariaceae</taxon>
        <taxon>Lasallia</taxon>
    </lineage>
</organism>
<dbReference type="PANTHER" id="PTHR12225">
    <property type="entry name" value="ADHESION REGULATING MOLECULE 1 110 KDA CELL MEMBRANE GLYCOPROTEIN"/>
    <property type="match status" value="1"/>
</dbReference>
<dbReference type="InterPro" id="IPR006773">
    <property type="entry name" value="Rpn13/ADRM1"/>
</dbReference>
<dbReference type="FunFam" id="1.10.2020.20:FF:000004">
    <property type="entry name" value="WGS project CABT00000000 data, contig 2.6"/>
    <property type="match status" value="1"/>
</dbReference>
<dbReference type="GO" id="GO:0005737">
    <property type="term" value="C:cytoplasm"/>
    <property type="evidence" value="ECO:0007669"/>
    <property type="project" value="UniProtKB-SubCell"/>
</dbReference>
<proteinExistence type="predicted"/>
<evidence type="ECO:0000313" key="9">
    <source>
        <dbReference type="Proteomes" id="UP000192927"/>
    </source>
</evidence>
<keyword evidence="8" id="KW-0675">Receptor</keyword>
<evidence type="ECO:0000256" key="4">
    <source>
        <dbReference type="ARBA" id="ARBA00022942"/>
    </source>
</evidence>
<accession>A0A1W5CX38</accession>
<protein>
    <submittedName>
        <fullName evidence="8">26s proteasome complex ubiquitin receptor subunit rpn13 protein</fullName>
    </submittedName>
</protein>
<dbReference type="GO" id="GO:0005634">
    <property type="term" value="C:nucleus"/>
    <property type="evidence" value="ECO:0007669"/>
    <property type="project" value="UniProtKB-SubCell"/>
</dbReference>
<dbReference type="Proteomes" id="UP000192927">
    <property type="component" value="Unassembled WGS sequence"/>
</dbReference>
<evidence type="ECO:0000256" key="1">
    <source>
        <dbReference type="ARBA" id="ARBA00004123"/>
    </source>
</evidence>
<dbReference type="GO" id="GO:0070628">
    <property type="term" value="F:proteasome binding"/>
    <property type="evidence" value="ECO:0007669"/>
    <property type="project" value="TreeGrafter"/>
</dbReference>
<dbReference type="Gene3D" id="1.10.2020.20">
    <property type="match status" value="1"/>
</dbReference>
<dbReference type="GO" id="GO:0061133">
    <property type="term" value="F:endopeptidase activator activity"/>
    <property type="evidence" value="ECO:0007669"/>
    <property type="project" value="TreeGrafter"/>
</dbReference>
<evidence type="ECO:0000256" key="2">
    <source>
        <dbReference type="ARBA" id="ARBA00004496"/>
    </source>
</evidence>
<reference evidence="9" key="1">
    <citation type="submission" date="2017-03" db="EMBL/GenBank/DDBJ databases">
        <authorList>
            <person name="Sharma R."/>
            <person name="Thines M."/>
        </authorList>
    </citation>
    <scope>NUCLEOTIDE SEQUENCE [LARGE SCALE GENOMIC DNA]</scope>
</reference>
<dbReference type="AlphaFoldDB" id="A0A1W5CX38"/>
<dbReference type="InterPro" id="IPR038633">
    <property type="entry name" value="Rpn13/ADRM1_Pru_sf"/>
</dbReference>
<keyword evidence="9" id="KW-1185">Reference proteome</keyword>
<dbReference type="PROSITE" id="PS51917">
    <property type="entry name" value="PRU"/>
    <property type="match status" value="1"/>
</dbReference>
<keyword evidence="5" id="KW-0539">Nucleus</keyword>
<dbReference type="PANTHER" id="PTHR12225:SF0">
    <property type="entry name" value="PROTEASOMAL UBIQUITIN RECEPTOR ADRM1"/>
    <property type="match status" value="1"/>
</dbReference>